<dbReference type="PANTHER" id="PTHR16301">
    <property type="entry name" value="IMPACT-RELATED"/>
    <property type="match status" value="1"/>
</dbReference>
<dbReference type="InterPro" id="IPR020568">
    <property type="entry name" value="Ribosomal_Su5_D2-typ_SF"/>
</dbReference>
<feature type="domain" description="Impact N-terminal" evidence="2">
    <location>
        <begin position="15"/>
        <end position="115"/>
    </location>
</feature>
<dbReference type="GO" id="GO:0032561">
    <property type="term" value="F:guanyl ribonucleotide binding"/>
    <property type="evidence" value="ECO:0007669"/>
    <property type="project" value="UniProtKB-ARBA"/>
</dbReference>
<keyword evidence="4" id="KW-1185">Reference proteome</keyword>
<dbReference type="InterPro" id="IPR023582">
    <property type="entry name" value="Impact"/>
</dbReference>
<dbReference type="Pfam" id="PF01205">
    <property type="entry name" value="Impact_N"/>
    <property type="match status" value="1"/>
</dbReference>
<proteinExistence type="inferred from homology"/>
<organism evidence="3 4">
    <name type="scientific">Nitrincola tapanii</name>
    <dbReference type="NCBI Taxonomy" id="1708751"/>
    <lineage>
        <taxon>Bacteria</taxon>
        <taxon>Pseudomonadati</taxon>
        <taxon>Pseudomonadota</taxon>
        <taxon>Gammaproteobacteria</taxon>
        <taxon>Oceanospirillales</taxon>
        <taxon>Oceanospirillaceae</taxon>
        <taxon>Nitrincola</taxon>
    </lineage>
</organism>
<dbReference type="OrthoDB" id="9813771at2"/>
<dbReference type="AlphaFoldDB" id="A0A5A9W2J5"/>
<reference evidence="3 4" key="1">
    <citation type="submission" date="2019-03" db="EMBL/GenBank/DDBJ databases">
        <title>Nitrincola sp. nov. isolated from an Indian soda lake.</title>
        <authorList>
            <person name="Joshi A."/>
            <person name="Thite S.V."/>
            <person name="Joseph N."/>
            <person name="Dhotre D."/>
            <person name="Moorthy M."/>
            <person name="Shouche Y.S."/>
        </authorList>
    </citation>
    <scope>NUCLEOTIDE SEQUENCE [LARGE SCALE GENOMIC DNA]</scope>
    <source>
        <strain evidence="3 4">MEB193</strain>
    </source>
</reference>
<dbReference type="EMBL" id="SMRS01000006">
    <property type="protein sequence ID" value="KAA0874315.1"/>
    <property type="molecule type" value="Genomic_DNA"/>
</dbReference>
<dbReference type="SUPFAM" id="SSF54211">
    <property type="entry name" value="Ribosomal protein S5 domain 2-like"/>
    <property type="match status" value="1"/>
</dbReference>
<dbReference type="GO" id="GO:0043168">
    <property type="term" value="F:anion binding"/>
    <property type="evidence" value="ECO:0007669"/>
    <property type="project" value="UniProtKB-ARBA"/>
</dbReference>
<evidence type="ECO:0000256" key="1">
    <source>
        <dbReference type="ARBA" id="ARBA00007665"/>
    </source>
</evidence>
<dbReference type="RefSeq" id="WP_149391048.1">
    <property type="nucleotide sequence ID" value="NZ_SMRS01000006.1"/>
</dbReference>
<evidence type="ECO:0000313" key="4">
    <source>
        <dbReference type="Proteomes" id="UP000325302"/>
    </source>
</evidence>
<name>A0A5A9W2J5_9GAMM</name>
<protein>
    <submittedName>
        <fullName evidence="3">YigZ family protein</fullName>
    </submittedName>
</protein>
<accession>A0A5A9W2J5</accession>
<sequence length="195" mass="21763">MKTLAHPVHSELEIKKSRFIGCVEPIQSQAEGLARVAELWKIHPEARHICFVLLVQGQVRQSDDGEPSGTAARPMLNVLQHKGLDNVLASVVRYFGGIKLGAGGLVRAYSQAISEPLAQAQWLEFKPQQQLQITFDYAYESTVRHQLELAGLEFEVIDYAEQVKAWVRGEEQALTPCLQRLQEQLKGTLICTSAD</sequence>
<dbReference type="InterPro" id="IPR035647">
    <property type="entry name" value="EFG_III/V"/>
</dbReference>
<dbReference type="SUPFAM" id="SSF54980">
    <property type="entry name" value="EF-G C-terminal domain-like"/>
    <property type="match status" value="1"/>
</dbReference>
<evidence type="ECO:0000259" key="2">
    <source>
        <dbReference type="Pfam" id="PF01205"/>
    </source>
</evidence>
<comment type="caution">
    <text evidence="3">The sequence shown here is derived from an EMBL/GenBank/DDBJ whole genome shotgun (WGS) entry which is preliminary data.</text>
</comment>
<evidence type="ECO:0000313" key="3">
    <source>
        <dbReference type="EMBL" id="KAA0874315.1"/>
    </source>
</evidence>
<comment type="similarity">
    <text evidence="1">Belongs to the IMPACT family.</text>
</comment>
<dbReference type="GO" id="GO:0005737">
    <property type="term" value="C:cytoplasm"/>
    <property type="evidence" value="ECO:0007669"/>
    <property type="project" value="TreeGrafter"/>
</dbReference>
<dbReference type="InterPro" id="IPR001498">
    <property type="entry name" value="Impact_N"/>
</dbReference>
<dbReference type="PANTHER" id="PTHR16301:SF20">
    <property type="entry name" value="IMPACT FAMILY MEMBER YIGZ"/>
    <property type="match status" value="1"/>
</dbReference>
<dbReference type="GO" id="GO:0017111">
    <property type="term" value="F:ribonucleoside triphosphate phosphatase activity"/>
    <property type="evidence" value="ECO:0007669"/>
    <property type="project" value="UniProtKB-ARBA"/>
</dbReference>
<dbReference type="Gene3D" id="3.30.230.30">
    <property type="entry name" value="Impact, N-terminal domain"/>
    <property type="match status" value="1"/>
</dbReference>
<dbReference type="Proteomes" id="UP000325302">
    <property type="component" value="Unassembled WGS sequence"/>
</dbReference>
<dbReference type="GO" id="GO:0006446">
    <property type="term" value="P:regulation of translational initiation"/>
    <property type="evidence" value="ECO:0007669"/>
    <property type="project" value="TreeGrafter"/>
</dbReference>
<gene>
    <name evidence="3" type="ORF">E1H14_08540</name>
</gene>
<dbReference type="InterPro" id="IPR036956">
    <property type="entry name" value="Impact_N_sf"/>
</dbReference>